<dbReference type="Pfam" id="PF13977">
    <property type="entry name" value="TetR_C_6"/>
    <property type="match status" value="1"/>
</dbReference>
<dbReference type="KEGG" id="mflg:ABS361_10305"/>
<evidence type="ECO:0000313" key="10">
    <source>
        <dbReference type="EMBL" id="XBY46560.1"/>
    </source>
</evidence>
<dbReference type="Pfam" id="PF00440">
    <property type="entry name" value="TetR_N"/>
    <property type="match status" value="1"/>
</dbReference>
<evidence type="ECO:0000256" key="3">
    <source>
        <dbReference type="ARBA" id="ARBA00023015"/>
    </source>
</evidence>
<dbReference type="GO" id="GO:0003700">
    <property type="term" value="F:DNA-binding transcription factor activity"/>
    <property type="evidence" value="ECO:0007669"/>
    <property type="project" value="UniProtKB-UniRule"/>
</dbReference>
<dbReference type="InterPro" id="IPR017757">
    <property type="entry name" value="Tscrpt_rep_BetI"/>
</dbReference>
<dbReference type="InterPro" id="IPR036271">
    <property type="entry name" value="Tet_transcr_reg_TetR-rel_C_sf"/>
</dbReference>
<dbReference type="SUPFAM" id="SSF48498">
    <property type="entry name" value="Tetracyclin repressor-like, C-terminal domain"/>
    <property type="match status" value="1"/>
</dbReference>
<evidence type="ECO:0000256" key="5">
    <source>
        <dbReference type="ARBA" id="ARBA00023163"/>
    </source>
</evidence>
<dbReference type="InterPro" id="IPR039538">
    <property type="entry name" value="BetI_C"/>
</dbReference>
<keyword evidence="2 7" id="KW-0678">Repressor</keyword>
<dbReference type="PANTHER" id="PTHR30055:SF234">
    <property type="entry name" value="HTH-TYPE TRANSCRIPTIONAL REGULATOR BETI"/>
    <property type="match status" value="1"/>
</dbReference>
<protein>
    <recommendedName>
        <fullName evidence="7">HTH-type transcriptional regulator BetI</fullName>
    </recommendedName>
</protein>
<dbReference type="SUPFAM" id="SSF46689">
    <property type="entry name" value="Homeodomain-like"/>
    <property type="match status" value="1"/>
</dbReference>
<evidence type="ECO:0000256" key="7">
    <source>
        <dbReference type="HAMAP-Rule" id="MF_00768"/>
    </source>
</evidence>
<comment type="function">
    <text evidence="7">Repressor involved in choline regulation of the bet genes.</text>
</comment>
<comment type="function">
    <text evidence="6">Repressor involved in the biosynthesis of the osmoprotectant glycine betaine. It represses transcription of the choline transporter BetT and the genes of BetAB involved in the synthesis of glycine betaine.</text>
</comment>
<dbReference type="NCBIfam" id="NF001978">
    <property type="entry name" value="PRK00767.1"/>
    <property type="match status" value="1"/>
</dbReference>
<dbReference type="GO" id="GO:0019285">
    <property type="term" value="P:glycine betaine biosynthetic process from choline"/>
    <property type="evidence" value="ECO:0007669"/>
    <property type="project" value="UniProtKB-UniRule"/>
</dbReference>
<dbReference type="HAMAP" id="MF_00768">
    <property type="entry name" value="HTH_type_BetI"/>
    <property type="match status" value="1"/>
</dbReference>
<evidence type="ECO:0000256" key="2">
    <source>
        <dbReference type="ARBA" id="ARBA00022491"/>
    </source>
</evidence>
<dbReference type="Gene3D" id="1.10.357.10">
    <property type="entry name" value="Tetracycline Repressor, domain 2"/>
    <property type="match status" value="1"/>
</dbReference>
<sequence>MGARSEKAKSTEKVRRLEPEDVRRRQLILATIEAIAEVGFNAATVGEIARRAGVSVGLVAFYFQDKDGLLEATLRHLAGQLAATYVDLLRHAASPRARIEAMIEANLGAEQFDRRIATVWLAFWGQVPVRPRFARIQRVYERRMVANLTHDFAMVLARPEAARLAAATAAMIDGAWLRATLSAEPRHAGEARAMVSTFVDAQLALVGIALFRKDPRS</sequence>
<dbReference type="EMBL" id="CP158568">
    <property type="protein sequence ID" value="XBY46560.1"/>
    <property type="molecule type" value="Genomic_DNA"/>
</dbReference>
<dbReference type="RefSeq" id="WP_407051653.1">
    <property type="nucleotide sequence ID" value="NZ_CP158568.1"/>
</dbReference>
<keyword evidence="5 7" id="KW-0804">Transcription</keyword>
<dbReference type="GO" id="GO:0000976">
    <property type="term" value="F:transcription cis-regulatory region binding"/>
    <property type="evidence" value="ECO:0007669"/>
    <property type="project" value="TreeGrafter"/>
</dbReference>
<comment type="pathway">
    <text evidence="1 7">Amine and polyamine biosynthesis; betaine biosynthesis via choline pathway [regulation].</text>
</comment>
<feature type="DNA-binding region" description="H-T-H motif" evidence="7 8">
    <location>
        <begin position="44"/>
        <end position="63"/>
    </location>
</feature>
<evidence type="ECO:0000256" key="4">
    <source>
        <dbReference type="ARBA" id="ARBA00023125"/>
    </source>
</evidence>
<evidence type="ECO:0000256" key="8">
    <source>
        <dbReference type="PROSITE-ProRule" id="PRU00335"/>
    </source>
</evidence>
<dbReference type="PROSITE" id="PS50977">
    <property type="entry name" value="HTH_TETR_2"/>
    <property type="match status" value="1"/>
</dbReference>
<feature type="domain" description="HTH tetR-type" evidence="9">
    <location>
        <begin position="21"/>
        <end position="81"/>
    </location>
</feature>
<evidence type="ECO:0000256" key="1">
    <source>
        <dbReference type="ARBA" id="ARBA00004719"/>
    </source>
</evidence>
<evidence type="ECO:0000256" key="6">
    <source>
        <dbReference type="ARBA" id="ARBA00024936"/>
    </source>
</evidence>
<evidence type="ECO:0000259" key="9">
    <source>
        <dbReference type="PROSITE" id="PS50977"/>
    </source>
</evidence>
<keyword evidence="3 7" id="KW-0805">Transcription regulation</keyword>
<dbReference type="PANTHER" id="PTHR30055">
    <property type="entry name" value="HTH-TYPE TRANSCRIPTIONAL REGULATOR RUTR"/>
    <property type="match status" value="1"/>
</dbReference>
<gene>
    <name evidence="7 10" type="primary">betI</name>
    <name evidence="10" type="ORF">ABS361_10305</name>
</gene>
<proteinExistence type="inferred from homology"/>
<dbReference type="PRINTS" id="PR00455">
    <property type="entry name" value="HTHTETR"/>
</dbReference>
<organism evidence="10">
    <name type="scientific">Methyloraptor flagellatus</name>
    <dbReference type="NCBI Taxonomy" id="3162530"/>
    <lineage>
        <taxon>Bacteria</taxon>
        <taxon>Pseudomonadati</taxon>
        <taxon>Pseudomonadota</taxon>
        <taxon>Alphaproteobacteria</taxon>
        <taxon>Hyphomicrobiales</taxon>
        <taxon>Ancalomicrobiaceae</taxon>
        <taxon>Methyloraptor</taxon>
    </lineage>
</organism>
<reference evidence="10" key="1">
    <citation type="submission" date="2024-06" db="EMBL/GenBank/DDBJ databases">
        <title>Methylostella associata gen. nov., sp. nov., a novel Ancalomicrobiaceae-affiliated facultatively methylotrophic bacteria that feed on methanotrophs of the genus Methylococcus.</title>
        <authorList>
            <person name="Saltykova V."/>
            <person name="Danilova O.V."/>
            <person name="Oshkin I.Y."/>
            <person name="Belova S.E."/>
            <person name="Pimenov N.V."/>
            <person name="Dedysh S.N."/>
        </authorList>
    </citation>
    <scope>NUCLEOTIDE SEQUENCE</scope>
    <source>
        <strain evidence="10">S20</strain>
    </source>
</reference>
<keyword evidence="4 7" id="KW-0238">DNA-binding</keyword>
<name>A0AAU7XFE1_9HYPH</name>
<accession>A0AAU7XFE1</accession>
<dbReference type="AlphaFoldDB" id="A0AAU7XFE1"/>
<dbReference type="InterPro" id="IPR001647">
    <property type="entry name" value="HTH_TetR"/>
</dbReference>
<dbReference type="InterPro" id="IPR009057">
    <property type="entry name" value="Homeodomain-like_sf"/>
</dbReference>
<dbReference type="GO" id="GO:0045892">
    <property type="term" value="P:negative regulation of DNA-templated transcription"/>
    <property type="evidence" value="ECO:0007669"/>
    <property type="project" value="UniProtKB-UniRule"/>
</dbReference>
<dbReference type="InterPro" id="IPR050109">
    <property type="entry name" value="HTH-type_TetR-like_transc_reg"/>
</dbReference>